<proteinExistence type="predicted"/>
<dbReference type="AlphaFoldDB" id="A0AA49FLX5"/>
<evidence type="ECO:0000313" key="1">
    <source>
        <dbReference type="EMBL" id="WIM06005.1"/>
    </source>
</evidence>
<protein>
    <recommendedName>
        <fullName evidence="2">Formylmethanofuran dehydrogenase subunit E domain-containing protein</fullName>
    </recommendedName>
</protein>
<gene>
    <name evidence="1" type="ORF">OHM77_01560</name>
</gene>
<organism evidence="1">
    <name type="scientific">Candidatus Nitricoxidivorans perseverans</name>
    <dbReference type="NCBI Taxonomy" id="2975601"/>
    <lineage>
        <taxon>Bacteria</taxon>
        <taxon>Pseudomonadati</taxon>
        <taxon>Pseudomonadota</taxon>
        <taxon>Betaproteobacteria</taxon>
        <taxon>Nitrosomonadales</taxon>
        <taxon>Sterolibacteriaceae</taxon>
        <taxon>Candidatus Nitricoxidivorans</taxon>
    </lineage>
</organism>
<dbReference type="Proteomes" id="UP001234916">
    <property type="component" value="Chromosome"/>
</dbReference>
<sequence length="214" mass="22235">MNSATFPDFFAAAPSIAVFDPLADFLGAAQGGAIEYGYGDAVRLAGHSCPTVASAFLMTRAALAALYPGALPERGGVRVEFREEQDAGVAGVMAAVTTLVTGAAGEGGFKGLGGRFCRRGLLAFGCPVGGVARFRRVDSGAAVEVTARLDRLPGDPRMARLMPLCLSGEANAGETALFRQLWQERVRRLLIEHADDPAIIEVSAVTPSPDGAAR</sequence>
<accession>A0AA49FLX5</accession>
<evidence type="ECO:0008006" key="2">
    <source>
        <dbReference type="Google" id="ProtNLM"/>
    </source>
</evidence>
<dbReference type="KEGG" id="npv:OHM77_01560"/>
<reference evidence="1" key="1">
    <citation type="journal article" date="2023" name="Nat. Microbiol.">
        <title>Enrichment and characterization of a nitric oxide-reducing microbial community in a continuous bioreactor.</title>
        <authorList>
            <person name="Garrido-Amador P."/>
            <person name="Stortenbeker N."/>
            <person name="Wessels H.J.C.T."/>
            <person name="Speth D.R."/>
            <person name="Garcia-Heredia I."/>
            <person name="Kartal B."/>
        </authorList>
    </citation>
    <scope>NUCLEOTIDE SEQUENCE</scope>
    <source>
        <strain evidence="1">MAG1</strain>
    </source>
</reference>
<name>A0AA49FLX5_9PROT</name>
<dbReference type="EMBL" id="CP107246">
    <property type="protein sequence ID" value="WIM06005.1"/>
    <property type="molecule type" value="Genomic_DNA"/>
</dbReference>